<comment type="catalytic activity">
    <reaction evidence="2">
        <text>2 GTP = 3',3'-c-di-GMP + 2 diphosphate</text>
        <dbReference type="Rhea" id="RHEA:24898"/>
        <dbReference type="ChEBI" id="CHEBI:33019"/>
        <dbReference type="ChEBI" id="CHEBI:37565"/>
        <dbReference type="ChEBI" id="CHEBI:58805"/>
        <dbReference type="EC" id="2.7.7.65"/>
    </reaction>
</comment>
<evidence type="ECO:0000256" key="1">
    <source>
        <dbReference type="ARBA" id="ARBA00012528"/>
    </source>
</evidence>
<accession>A0A849VEA2</accession>
<dbReference type="Pfam" id="PF00990">
    <property type="entry name" value="GGDEF"/>
    <property type="match status" value="1"/>
</dbReference>
<gene>
    <name evidence="5" type="ORF">HG263_05700</name>
</gene>
<dbReference type="PROSITE" id="PS50887">
    <property type="entry name" value="GGDEF"/>
    <property type="match status" value="1"/>
</dbReference>
<dbReference type="InterPro" id="IPR043128">
    <property type="entry name" value="Rev_trsase/Diguanyl_cyclase"/>
</dbReference>
<evidence type="ECO:0000313" key="5">
    <source>
        <dbReference type="EMBL" id="NOU50031.1"/>
    </source>
</evidence>
<feature type="transmembrane region" description="Helical" evidence="3">
    <location>
        <begin position="6"/>
        <end position="23"/>
    </location>
</feature>
<dbReference type="PANTHER" id="PTHR45138">
    <property type="entry name" value="REGULATORY COMPONENTS OF SENSORY TRANSDUCTION SYSTEM"/>
    <property type="match status" value="1"/>
</dbReference>
<dbReference type="SUPFAM" id="SSF55073">
    <property type="entry name" value="Nucleotide cyclase"/>
    <property type="match status" value="1"/>
</dbReference>
<sequence length="271" mass="30783">MIQKFVIAFIWSIGALFLLWTLLHDGIGLETIEELLWFCLSATTIVIAAPQLNSKPLFYGWSFYCLGLLLDVLDGYFEFALVPILLLDTSLKSIGFILVCYGMLLLLASKKATIAKLNLEIAAKQQLEEKLRYDAHHDPLTKLGNRKACFDRFAQLSEQYSWLYYFDLDNFKHANDEYGHHVGDNVLTLFANALTAHFQHDTVFRLGGDEFVAFSNEGPEQLTDLRTNLTTPLKQYQVDTSIGATKTDAKQAPDKILCQADAKMYRDKSRH</sequence>
<dbReference type="Proteomes" id="UP000586305">
    <property type="component" value="Unassembled WGS sequence"/>
</dbReference>
<keyword evidence="6" id="KW-1185">Reference proteome</keyword>
<keyword evidence="3" id="KW-0472">Membrane</keyword>
<dbReference type="AlphaFoldDB" id="A0A849VEA2"/>
<dbReference type="InterPro" id="IPR000160">
    <property type="entry name" value="GGDEF_dom"/>
</dbReference>
<dbReference type="EC" id="2.7.7.65" evidence="1"/>
<dbReference type="SMART" id="SM00267">
    <property type="entry name" value="GGDEF"/>
    <property type="match status" value="1"/>
</dbReference>
<proteinExistence type="predicted"/>
<dbReference type="InterPro" id="IPR050469">
    <property type="entry name" value="Diguanylate_Cyclase"/>
</dbReference>
<keyword evidence="3" id="KW-0812">Transmembrane</keyword>
<keyword evidence="3" id="KW-1133">Transmembrane helix</keyword>
<evidence type="ECO:0000259" key="4">
    <source>
        <dbReference type="PROSITE" id="PS50887"/>
    </source>
</evidence>
<dbReference type="GO" id="GO:0052621">
    <property type="term" value="F:diguanylate cyclase activity"/>
    <property type="evidence" value="ECO:0007669"/>
    <property type="project" value="UniProtKB-EC"/>
</dbReference>
<evidence type="ECO:0000256" key="3">
    <source>
        <dbReference type="SAM" id="Phobius"/>
    </source>
</evidence>
<evidence type="ECO:0000256" key="2">
    <source>
        <dbReference type="ARBA" id="ARBA00034247"/>
    </source>
</evidence>
<dbReference type="EMBL" id="JABBPG010000002">
    <property type="protein sequence ID" value="NOU50031.1"/>
    <property type="molecule type" value="Genomic_DNA"/>
</dbReference>
<organism evidence="5 6">
    <name type="scientific">Pseudoalteromonas caenipelagi</name>
    <dbReference type="NCBI Taxonomy" id="2726988"/>
    <lineage>
        <taxon>Bacteria</taxon>
        <taxon>Pseudomonadati</taxon>
        <taxon>Pseudomonadota</taxon>
        <taxon>Gammaproteobacteria</taxon>
        <taxon>Alteromonadales</taxon>
        <taxon>Pseudoalteromonadaceae</taxon>
        <taxon>Pseudoalteromonas</taxon>
    </lineage>
</organism>
<dbReference type="NCBIfam" id="TIGR00254">
    <property type="entry name" value="GGDEF"/>
    <property type="match status" value="1"/>
</dbReference>
<protein>
    <recommendedName>
        <fullName evidence="1">diguanylate cyclase</fullName>
        <ecNumber evidence="1">2.7.7.65</ecNumber>
    </recommendedName>
</protein>
<name>A0A849VEA2_9GAMM</name>
<dbReference type="InterPro" id="IPR029787">
    <property type="entry name" value="Nucleotide_cyclase"/>
</dbReference>
<feature type="transmembrane region" description="Helical" evidence="3">
    <location>
        <begin position="58"/>
        <end position="77"/>
    </location>
</feature>
<dbReference type="Gene3D" id="3.30.70.270">
    <property type="match status" value="1"/>
</dbReference>
<reference evidence="5 6" key="1">
    <citation type="submission" date="2020-04" db="EMBL/GenBank/DDBJ databases">
        <title>Pseudoalteromonas caenipelagi sp. nov., isolated from a tidal flat.</title>
        <authorList>
            <person name="Park S."/>
            <person name="Yoon J.-H."/>
        </authorList>
    </citation>
    <scope>NUCLEOTIDE SEQUENCE [LARGE SCALE GENOMIC DNA]</scope>
    <source>
        <strain evidence="5 6">JBTF-M23</strain>
    </source>
</reference>
<evidence type="ECO:0000313" key="6">
    <source>
        <dbReference type="Proteomes" id="UP000586305"/>
    </source>
</evidence>
<feature type="transmembrane region" description="Helical" evidence="3">
    <location>
        <begin position="35"/>
        <end position="52"/>
    </location>
</feature>
<feature type="domain" description="GGDEF" evidence="4">
    <location>
        <begin position="159"/>
        <end position="271"/>
    </location>
</feature>
<dbReference type="RefSeq" id="WP_171625110.1">
    <property type="nucleotide sequence ID" value="NZ_JABBPG010000002.1"/>
</dbReference>
<feature type="transmembrane region" description="Helical" evidence="3">
    <location>
        <begin position="89"/>
        <end position="108"/>
    </location>
</feature>
<dbReference type="CDD" id="cd01949">
    <property type="entry name" value="GGDEF"/>
    <property type="match status" value="1"/>
</dbReference>
<dbReference type="PANTHER" id="PTHR45138:SF9">
    <property type="entry name" value="DIGUANYLATE CYCLASE DGCM-RELATED"/>
    <property type="match status" value="1"/>
</dbReference>
<comment type="caution">
    <text evidence="5">The sequence shown here is derived from an EMBL/GenBank/DDBJ whole genome shotgun (WGS) entry which is preliminary data.</text>
</comment>